<dbReference type="GO" id="GO:0005789">
    <property type="term" value="C:endoplasmic reticulum membrane"/>
    <property type="evidence" value="ECO:0007669"/>
    <property type="project" value="UniProtKB-SubCell"/>
</dbReference>
<feature type="disulfide bond" evidence="26">
    <location>
        <begin position="948"/>
        <end position="966"/>
    </location>
</feature>
<feature type="repeat" description="LDL-receptor class B" evidence="27">
    <location>
        <begin position="753"/>
        <end position="795"/>
    </location>
</feature>
<evidence type="ECO:0000256" key="23">
    <source>
        <dbReference type="ARBA" id="ARBA00023329"/>
    </source>
</evidence>
<feature type="transmembrane region" description="Helical" evidence="28">
    <location>
        <begin position="2424"/>
        <end position="2445"/>
    </location>
</feature>
<dbReference type="SUPFAM" id="SSF110296">
    <property type="entry name" value="Oligoxyloglucan reducing end-specific cellobiohydrolase"/>
    <property type="match status" value="1"/>
</dbReference>
<dbReference type="SMART" id="SM00192">
    <property type="entry name" value="LDLa"/>
    <property type="match status" value="10"/>
</dbReference>
<feature type="domain" description="Fibronectin type-III" evidence="30">
    <location>
        <begin position="1522"/>
        <end position="1608"/>
    </location>
</feature>
<evidence type="ECO:0000313" key="32">
    <source>
        <dbReference type="Proteomes" id="UP000275408"/>
    </source>
</evidence>
<evidence type="ECO:0000256" key="16">
    <source>
        <dbReference type="ARBA" id="ARBA00022753"/>
    </source>
</evidence>
<dbReference type="Gene3D" id="2.60.40.10">
    <property type="entry name" value="Immunoglobulins"/>
    <property type="match status" value="6"/>
</dbReference>
<feature type="domain" description="Fibronectin type-III" evidence="30">
    <location>
        <begin position="1609"/>
        <end position="1700"/>
    </location>
</feature>
<keyword evidence="15" id="KW-0677">Repeat</keyword>
<feature type="disulfide bond" evidence="26">
    <location>
        <begin position="1067"/>
        <end position="1079"/>
    </location>
</feature>
<dbReference type="PROSITE" id="PS50068">
    <property type="entry name" value="LDLRA_2"/>
    <property type="match status" value="10"/>
</dbReference>
<dbReference type="InterPro" id="IPR002172">
    <property type="entry name" value="LDrepeatLR_classA_rpt"/>
</dbReference>
<reference evidence="31 32" key="1">
    <citation type="journal article" date="2018" name="Sci. Rep.">
        <title>Comparative analysis of the Pocillopora damicornis genome highlights role of immune system in coral evolution.</title>
        <authorList>
            <person name="Cunning R."/>
            <person name="Bay R.A."/>
            <person name="Gillette P."/>
            <person name="Baker A.C."/>
            <person name="Traylor-Knowles N."/>
        </authorList>
    </citation>
    <scope>NUCLEOTIDE SEQUENCE [LARGE SCALE GENOMIC DNA]</scope>
    <source>
        <strain evidence="31">RSMAS</strain>
        <tissue evidence="31">Whole animal</tissue>
    </source>
</reference>
<feature type="disulfide bond" evidence="26">
    <location>
        <begin position="1278"/>
        <end position="1296"/>
    </location>
</feature>
<evidence type="ECO:0000256" key="8">
    <source>
        <dbReference type="ARBA" id="ARBA00007041"/>
    </source>
</evidence>
<dbReference type="PROSITE" id="PS01209">
    <property type="entry name" value="LDLRA_1"/>
    <property type="match status" value="4"/>
</dbReference>
<dbReference type="SMART" id="SM00181">
    <property type="entry name" value="EGF"/>
    <property type="match status" value="4"/>
</dbReference>
<keyword evidence="14 29" id="KW-0732">Signal</keyword>
<evidence type="ECO:0000256" key="28">
    <source>
        <dbReference type="SAM" id="Phobius"/>
    </source>
</evidence>
<dbReference type="GO" id="GO:0032585">
    <property type="term" value="C:multivesicular body membrane"/>
    <property type="evidence" value="ECO:0007669"/>
    <property type="project" value="UniProtKB-SubCell"/>
</dbReference>
<evidence type="ECO:0000256" key="18">
    <source>
        <dbReference type="ARBA" id="ARBA00023034"/>
    </source>
</evidence>
<dbReference type="GO" id="GO:0006892">
    <property type="term" value="P:post-Golgi vesicle-mediated transport"/>
    <property type="evidence" value="ECO:0007669"/>
    <property type="project" value="TreeGrafter"/>
</dbReference>
<dbReference type="GO" id="GO:0006897">
    <property type="term" value="P:endocytosis"/>
    <property type="evidence" value="ECO:0007669"/>
    <property type="project" value="UniProtKB-KW"/>
</dbReference>
<dbReference type="InterPro" id="IPR011042">
    <property type="entry name" value="6-blade_b-propeller_TolB-like"/>
</dbReference>
<feature type="disulfide bond" evidence="26">
    <location>
        <begin position="1179"/>
        <end position="1197"/>
    </location>
</feature>
<dbReference type="InterPro" id="IPR036055">
    <property type="entry name" value="LDL_receptor-like_sf"/>
</dbReference>
<dbReference type="Pfam" id="PF00058">
    <property type="entry name" value="Ldl_recept_b"/>
    <property type="match status" value="3"/>
</dbReference>
<evidence type="ECO:0000256" key="1">
    <source>
        <dbReference type="ARBA" id="ARBA00004115"/>
    </source>
</evidence>
<feature type="domain" description="Fibronectin type-III" evidence="30">
    <location>
        <begin position="1345"/>
        <end position="1445"/>
    </location>
</feature>
<feature type="disulfide bond" evidence="26">
    <location>
        <begin position="921"/>
        <end position="936"/>
    </location>
</feature>
<evidence type="ECO:0000256" key="12">
    <source>
        <dbReference type="ARBA" id="ARBA00022536"/>
    </source>
</evidence>
<evidence type="ECO:0000256" key="27">
    <source>
        <dbReference type="PROSITE-ProRule" id="PRU00461"/>
    </source>
</evidence>
<keyword evidence="28" id="KW-1133">Transmembrane helix</keyword>
<evidence type="ECO:0000256" key="10">
    <source>
        <dbReference type="ARBA" id="ARBA00022448"/>
    </source>
</evidence>
<evidence type="ECO:0000256" key="7">
    <source>
        <dbReference type="ARBA" id="ARBA00004545"/>
    </source>
</evidence>
<evidence type="ECO:0000256" key="24">
    <source>
        <dbReference type="ARBA" id="ARBA00029896"/>
    </source>
</evidence>
<feature type="disulfide bond" evidence="26">
    <location>
        <begin position="1313"/>
        <end position="1331"/>
    </location>
</feature>
<accession>A0A3M6UTF7</accession>
<feature type="disulfide bond" evidence="26">
    <location>
        <begin position="1120"/>
        <end position="1132"/>
    </location>
</feature>
<dbReference type="Gene3D" id="2.120.10.30">
    <property type="entry name" value="TolB, C-terminal domain"/>
    <property type="match status" value="1"/>
</dbReference>
<comment type="subcellular location">
    <subcellularLocation>
        <location evidence="3">Cell membrane</location>
        <topology evidence="3">Single-pass membrane protein</topology>
    </subcellularLocation>
    <subcellularLocation>
        <location evidence="4">Cytoplasmic vesicle</location>
        <location evidence="4">Secretory vesicle membrane</location>
        <topology evidence="4">Single-pass type I membrane protein</topology>
    </subcellularLocation>
    <subcellularLocation>
        <location evidence="2">Early endosome membrane</location>
        <topology evidence="2">Single-pass type I membrane protein</topology>
    </subcellularLocation>
    <subcellularLocation>
        <location evidence="1">Endoplasmic reticulum membrane</location>
        <topology evidence="1">Single-pass type I membrane protein</topology>
    </subcellularLocation>
    <subcellularLocation>
        <location evidence="7">Endosome</location>
        <location evidence="7">Multivesicular body membrane</location>
        <topology evidence="7">Single-pass type I membrane protein</topology>
    </subcellularLocation>
    <subcellularLocation>
        <location evidence="5">Golgi apparatus</location>
        <location evidence="5">trans-Golgi network membrane</location>
        <topology evidence="5">Single-pass type I membrane protein</topology>
    </subcellularLocation>
    <subcellularLocation>
        <location evidence="6">Recycling endosome membrane</location>
        <topology evidence="6">Single-pass type I membrane protein</topology>
    </subcellularLocation>
</comment>
<feature type="disulfide bond" evidence="26">
    <location>
        <begin position="1027"/>
        <end position="1039"/>
    </location>
</feature>
<feature type="domain" description="Fibronectin type-III" evidence="30">
    <location>
        <begin position="1792"/>
        <end position="1883"/>
    </location>
</feature>
<evidence type="ECO:0000256" key="9">
    <source>
        <dbReference type="ARBA" id="ARBA00013467"/>
    </source>
</evidence>
<evidence type="ECO:0000256" key="21">
    <source>
        <dbReference type="ARBA" id="ARBA00023170"/>
    </source>
</evidence>
<dbReference type="FunFam" id="3.30.60.270:FF:000002">
    <property type="entry name" value="Sortilin-related receptor isoform A"/>
    <property type="match status" value="1"/>
</dbReference>
<evidence type="ECO:0000256" key="4">
    <source>
        <dbReference type="ARBA" id="ARBA00004212"/>
    </source>
</evidence>
<protein>
    <recommendedName>
        <fullName evidence="9">Sortilin-related receptor</fullName>
    </recommendedName>
    <alternativeName>
        <fullName evidence="24">Low-density lipoprotein receptor relative with 11 ligand-binding repeats</fullName>
    </alternativeName>
    <alternativeName>
        <fullName evidence="25">Sorting protein-related receptor containing LDLR class A repeats</fullName>
    </alternativeName>
</protein>
<dbReference type="EMBL" id="RCHS01000788">
    <property type="protein sequence ID" value="RMX56879.1"/>
    <property type="molecule type" value="Genomic_DNA"/>
</dbReference>
<feature type="disulfide bond" evidence="26">
    <location>
        <begin position="999"/>
        <end position="1014"/>
    </location>
</feature>
<feature type="disulfide bond" evidence="26">
    <location>
        <begin position="1074"/>
        <end position="1092"/>
    </location>
</feature>
<keyword evidence="19 28" id="KW-0472">Membrane</keyword>
<proteinExistence type="inferred from homology"/>
<dbReference type="CDD" id="cd00112">
    <property type="entry name" value="LDLa"/>
    <property type="match status" value="7"/>
</dbReference>
<dbReference type="InterPro" id="IPR006581">
    <property type="entry name" value="VPS10"/>
</dbReference>
<dbReference type="GO" id="GO:0055038">
    <property type="term" value="C:recycling endosome membrane"/>
    <property type="evidence" value="ECO:0007669"/>
    <property type="project" value="UniProtKB-SubCell"/>
</dbReference>
<dbReference type="GO" id="GO:0031901">
    <property type="term" value="C:early endosome membrane"/>
    <property type="evidence" value="ECO:0007669"/>
    <property type="project" value="UniProtKB-SubCell"/>
</dbReference>
<keyword evidence="28" id="KW-0812">Transmembrane</keyword>
<keyword evidence="10" id="KW-0813">Transport</keyword>
<keyword evidence="12" id="KW-0245">EGF-like domain</keyword>
<keyword evidence="13" id="KW-0254">Endocytosis</keyword>
<comment type="caution">
    <text evidence="31">The sequence shown here is derived from an EMBL/GenBank/DDBJ whole genome shotgun (WGS) entry which is preliminary data.</text>
</comment>
<feature type="disulfide bond" evidence="26">
    <location>
        <begin position="1086"/>
        <end position="1101"/>
    </location>
</feature>
<feature type="disulfide bond" evidence="26">
    <location>
        <begin position="909"/>
        <end position="927"/>
    </location>
</feature>
<evidence type="ECO:0000256" key="13">
    <source>
        <dbReference type="ARBA" id="ARBA00022583"/>
    </source>
</evidence>
<evidence type="ECO:0000256" key="26">
    <source>
        <dbReference type="PROSITE-ProRule" id="PRU00124"/>
    </source>
</evidence>
<keyword evidence="20 26" id="KW-1015">Disulfide bond</keyword>
<dbReference type="Pfam" id="PF00041">
    <property type="entry name" value="fn3"/>
    <property type="match status" value="3"/>
</dbReference>
<dbReference type="PRINTS" id="PR00261">
    <property type="entry name" value="LDLRECEPTOR"/>
</dbReference>
<dbReference type="Gene3D" id="3.30.60.270">
    <property type="match status" value="1"/>
</dbReference>
<keyword evidence="23" id="KW-0968">Cytoplasmic vesicle</keyword>
<feature type="disulfide bond" evidence="26">
    <location>
        <begin position="1271"/>
        <end position="1283"/>
    </location>
</feature>
<evidence type="ECO:0000256" key="2">
    <source>
        <dbReference type="ARBA" id="ARBA00004158"/>
    </source>
</evidence>
<feature type="disulfide bond" evidence="26">
    <location>
        <begin position="1172"/>
        <end position="1184"/>
    </location>
</feature>
<evidence type="ECO:0000313" key="31">
    <source>
        <dbReference type="EMBL" id="RMX56879.1"/>
    </source>
</evidence>
<evidence type="ECO:0000256" key="5">
    <source>
        <dbReference type="ARBA" id="ARBA00004393"/>
    </source>
</evidence>
<dbReference type="STRING" id="46731.A0A3M6UTF7"/>
<dbReference type="InterPro" id="IPR003961">
    <property type="entry name" value="FN3_dom"/>
</dbReference>
<keyword evidence="32" id="KW-1185">Reference proteome</keyword>
<dbReference type="CDD" id="cd00063">
    <property type="entry name" value="FN3"/>
    <property type="match status" value="6"/>
</dbReference>
<feature type="repeat" description="LDL-receptor class B" evidence="27">
    <location>
        <begin position="667"/>
        <end position="708"/>
    </location>
</feature>
<dbReference type="InterPro" id="IPR000033">
    <property type="entry name" value="LDLR_classB_rpt"/>
</dbReference>
<gene>
    <name evidence="31" type="ORF">pdam_00006298</name>
</gene>
<sequence>MERVVWEIFVLLLFSLASECGGISDKAAEEPRKRHLFVQRSQPLPGSSKKLLKIEYEEPPRFSAEQEEPEFLRRVRRSVDPDMNPEAHVFRFNDSHYHAYVHWAGDHRDTIVVLMRDPIPTAQSNSHVWISRNYGQSFVNRTGSFRISNGFARIDMFYPSPLDNTRYLFVDRQHQMIYSTLDDCQTVINSSVPFVADEITFHSTIKDVVVAYDASAKKLYYSADFGFSWNLKDENVVTYFWGILPWDNPNTLYIEREEYAGGYSNVVKTDYFSHFSALLITHVEDFEVIDNYMFATQVNTSSGRRVLTLMVSVNRSDFHPAEIPSDAPSQPNCSLHLSQKFGQYYPYTRYSPMKSWTAAPGIIMATGTYGKNLRLNSDIFLSTDAGLNWHMILKRPFWWYNLGDHGGIFIAVQRSRLTNLIYYSWNEGETWLTYRFLNSTRMRVYGLLTEPGEQSAEFTIYGSYPGYHRWVVVQINLRKALGSPCLKDKDYKPWIPSDERNGTCLLGRKTIYERRISHAHCYNGYDYDRPISSQNCLCDKEDFECDVGYIPDAYNPDKCVFDRTSGLSPTSMPAYCPPGSTYRRTKGYRKVAGDTCSGGMEDHFSAVMVSCRIGPQPQFLLYAGRRFIRRISLGDNRETTIPLGRIIETLHGGIQQVEGLALDWLADNIYWIDAVGKKLEVSRADGRFRKVIISNLDRPRAIVLDPVAGYMYWTDWGTHAKIERSYMTGAGRAAIVSSGLQWPNGIAIDFVARKLYWTDAGKDRIERSNLDGSYRQVIASRGLPHPYSISVFKDSIYWDDWSTQSIKKANKRDGGARQTIKSGVRGLMDVKVFHEDAQIGNNSCSQLKLCSHLCLAVPNSYACACPDNMRTVTSVSGIVTCECQTGEYMDSNGECTTRTGTCDPNEFKCTNSRCIPSHWKCDHDNDCGDNSDEQNCPYDTCSSTQFTCDNGRCISASWKCDHDDDCHDMSDERNCAYPSCGPDKFTCDNKRCIPNRWRCDFDDDCRDGSDERGCTPAPVTTVGPASCHSSQFACNNGRCIPSSWKCDGDQDCGDGSDEPSSCSKRRCTSTQFNCTNGRCIPRSWKCDGENDCGDGSDEQGCTYTTRPPVSTIPWTPSTNCSSWEYQCNNRHCIFQWDVCDGANDCGDNSDEWYCGTTRRPSVNTTTSPHRPCHFWEFTCDSGHCINNGYKCNGRDDCGDNSDERGCSAHVSTVAPSTAPAPCPNGWLHCGQTQFVICIKTEWLCDGQPNCPQSWDERPENCPKTTRVPITCSSDQYQCTNGGCLPRSFVCDGRDQCGDGSDEAGCGTCSGFWCDKTQCLPVSRRCDHIPDCLDGSDERNCSTNLQVKGVQVSTLSATSVHITWRPISYQPPGMTFTGYRVSYRAVRLHSVPVLGSWQQEESPNVNYYVIRFLQPCSEYEFKVQLLVSGAQPGPYSSTVKTTTKSIRTSKPQHVRLLLAPDDSLQVSWDPPTTYCQLITNYEGVHYSIKVKAFTGDKGGDGDGEYSKVQPVYIPTVVQKPTAPVKKPHYTFLNDTAVTLVWGSPTHPVLGYKVYELTTDGSILLVTTSQHNYTVYSLLSHSTYSFVIKPYNKAGEGPPATIEVTTNGGNPPTDVKATPYNDTSIVLSWNPPRHSQGVRYYIFYGRVTTGVSSRPVGSTTTQTYVVNNLQQEIVYVFEVSVGLFGKRSVAANSQTKTDAVHSLQARLVNSSSVVLTWEVPVNVDVSKITGYQLTRTYRDESGTDTATRSTNQTTYEFRYLPFDTIVTFEVKVKYGNQLGTGISTTKKTNPFTASVRPLRIRVVNDVVELFWSAPRTISNSALKLYQANWTCPSCVTKHGTKTAPTTSCVFKQLEHSRKYTFSVKAVTKFGVGEASIVTATITRNFGAVGRLRQSVSGNNLTLDWDVPSDVEKKDVQVYQISWCEIGDYSYCWHTNSTNSTGNATQFMTQVLAGYTYTFYVQAYTAYGKGRASSIQVIVPPLSLVVWNGRGTRTGGNHGLEVYLTWRPPWSVRPGDKIQYEVEWRCSSGSGRGYCYWFYARNSIVVNTTSAKLNMTSFGVTYMFKITPTIPSRGKGKPYSLAVTMPDFTASIGNFACWAESASNGTRLECHWSRPTGFDPSQFYHYDFKYRCDDCLYGHIVYKSIRSINQTSVSIYVDKGQQYTLWNRAHASYGYGTQAQTTVLIGSTLRPVRSLKAVIDPKKKTLVHLSWNAPINTSVKFYILITDCPDCVSFTTIRTQLKETKYAQTLQCGNKYTFTVRAQTTADVLTQESNDTLEIASPVGKVENFSVKSSDTHRDNSTHRDNMVAAKCSVMKWAPPKENDSSSAQWTGYQIAVRTTDALKNFVKTTKVSKETQNYSVCDHEDNELKAGKEYIFEIRVIVPCGFGATAMLRARLGEGEGYIPATAAPPSAGKQTGGEKKGMSPVIWAVPVAVVGLILVLVMTYFVRKSRRLERSMFALMTRRTIDDEGGVTFHSGTDRRTLQCI</sequence>
<dbReference type="GO" id="GO:0005794">
    <property type="term" value="C:Golgi apparatus"/>
    <property type="evidence" value="ECO:0007669"/>
    <property type="project" value="UniProtKB-SubCell"/>
</dbReference>
<feature type="repeat" description="LDL-receptor class B" evidence="27">
    <location>
        <begin position="709"/>
        <end position="752"/>
    </location>
</feature>
<evidence type="ECO:0000256" key="29">
    <source>
        <dbReference type="SAM" id="SignalP"/>
    </source>
</evidence>
<dbReference type="InterPro" id="IPR031777">
    <property type="entry name" value="Sortilin_C"/>
</dbReference>
<dbReference type="GO" id="GO:0005886">
    <property type="term" value="C:plasma membrane"/>
    <property type="evidence" value="ECO:0007669"/>
    <property type="project" value="UniProtKB-SubCell"/>
</dbReference>
<feature type="domain" description="Fibronectin type-III" evidence="30">
    <location>
        <begin position="1885"/>
        <end position="1980"/>
    </location>
</feature>
<evidence type="ECO:0000256" key="19">
    <source>
        <dbReference type="ARBA" id="ARBA00023136"/>
    </source>
</evidence>
<dbReference type="SMART" id="SM00602">
    <property type="entry name" value="VPS10"/>
    <property type="match status" value="1"/>
</dbReference>
<dbReference type="SUPFAM" id="SSF63825">
    <property type="entry name" value="YWTD domain"/>
    <property type="match status" value="1"/>
</dbReference>
<feature type="disulfide bond" evidence="26">
    <location>
        <begin position="1325"/>
        <end position="1340"/>
    </location>
</feature>
<dbReference type="Proteomes" id="UP000275408">
    <property type="component" value="Unassembled WGS sequence"/>
</dbReference>
<dbReference type="SMART" id="SM00060">
    <property type="entry name" value="FN3"/>
    <property type="match status" value="9"/>
</dbReference>
<evidence type="ECO:0000256" key="17">
    <source>
        <dbReference type="ARBA" id="ARBA00022824"/>
    </source>
</evidence>
<feature type="disulfide bond" evidence="26">
    <location>
        <begin position="941"/>
        <end position="953"/>
    </location>
</feature>
<dbReference type="SUPFAM" id="SSF49265">
    <property type="entry name" value="Fibronectin type III"/>
    <property type="match status" value="5"/>
</dbReference>
<dbReference type="SMART" id="SM00135">
    <property type="entry name" value="LY"/>
    <property type="match status" value="4"/>
</dbReference>
<dbReference type="Gene3D" id="4.10.400.10">
    <property type="entry name" value="Low-density Lipoprotein Receptor"/>
    <property type="match status" value="10"/>
</dbReference>
<comment type="caution">
    <text evidence="26">Lacks conserved residue(s) required for the propagation of feature annotation.</text>
</comment>
<dbReference type="InterPro" id="IPR050310">
    <property type="entry name" value="VPS10-sortilin"/>
</dbReference>
<feature type="disulfide bond" evidence="26">
    <location>
        <begin position="1139"/>
        <end position="1154"/>
    </location>
</feature>
<evidence type="ECO:0000256" key="25">
    <source>
        <dbReference type="ARBA" id="ARBA00032450"/>
    </source>
</evidence>
<feature type="disulfide bond" evidence="26">
    <location>
        <begin position="1191"/>
        <end position="1206"/>
    </location>
</feature>
<dbReference type="InterPro" id="IPR000742">
    <property type="entry name" value="EGF"/>
</dbReference>
<evidence type="ECO:0000256" key="14">
    <source>
        <dbReference type="ARBA" id="ARBA00022729"/>
    </source>
</evidence>
<evidence type="ECO:0000256" key="6">
    <source>
        <dbReference type="ARBA" id="ARBA00004480"/>
    </source>
</evidence>
<feature type="chain" id="PRO_5018000664" description="Sortilin-related receptor" evidence="29">
    <location>
        <begin position="23"/>
        <end position="2484"/>
    </location>
</feature>
<dbReference type="Pfam" id="PF00057">
    <property type="entry name" value="Ldl_recept_a"/>
    <property type="match status" value="9"/>
</dbReference>
<dbReference type="Pfam" id="PF15901">
    <property type="entry name" value="Sortilin_C"/>
    <property type="match status" value="1"/>
</dbReference>
<keyword evidence="16" id="KW-0967">Endosome</keyword>
<evidence type="ECO:0000259" key="30">
    <source>
        <dbReference type="PROSITE" id="PS50853"/>
    </source>
</evidence>
<dbReference type="GO" id="GO:0030658">
    <property type="term" value="C:transport vesicle membrane"/>
    <property type="evidence" value="ECO:0007669"/>
    <property type="project" value="UniProtKB-SubCell"/>
</dbReference>
<dbReference type="FunFam" id="4.10.400.10:FF:000062">
    <property type="entry name" value="Terribly reduced optic lobes, isoform AI"/>
    <property type="match status" value="1"/>
</dbReference>
<dbReference type="InterPro" id="IPR036116">
    <property type="entry name" value="FN3_sf"/>
</dbReference>
<dbReference type="InterPro" id="IPR031778">
    <property type="entry name" value="Sortilin_N"/>
</dbReference>
<evidence type="ECO:0000256" key="22">
    <source>
        <dbReference type="ARBA" id="ARBA00023180"/>
    </source>
</evidence>
<dbReference type="PANTHER" id="PTHR12106">
    <property type="entry name" value="SORTILIN RELATED"/>
    <property type="match status" value="1"/>
</dbReference>
<name>A0A3M6UTF7_POCDA</name>
<feature type="disulfide bond" evidence="26">
    <location>
        <begin position="1290"/>
        <end position="1305"/>
    </location>
</feature>
<keyword evidence="18" id="KW-0333">Golgi apparatus</keyword>
<feature type="disulfide bond" evidence="26">
    <location>
        <begin position="1127"/>
        <end position="1145"/>
    </location>
</feature>
<keyword evidence="22" id="KW-0325">Glycoprotein</keyword>
<feature type="signal peptide" evidence="29">
    <location>
        <begin position="1"/>
        <end position="22"/>
    </location>
</feature>
<dbReference type="PANTHER" id="PTHR12106:SF27">
    <property type="entry name" value="SORTILIN-RELATED RECEPTOR"/>
    <property type="match status" value="1"/>
</dbReference>
<feature type="disulfide bond" evidence="26">
    <location>
        <begin position="987"/>
        <end position="1005"/>
    </location>
</feature>
<feature type="disulfide bond" evidence="26">
    <location>
        <begin position="902"/>
        <end position="914"/>
    </location>
</feature>
<feature type="disulfide bond" evidence="26">
    <location>
        <begin position="1034"/>
        <end position="1052"/>
    </location>
</feature>
<dbReference type="Pfam" id="PF15902">
    <property type="entry name" value="Sortilin-Vps10"/>
    <property type="match status" value="2"/>
</dbReference>
<dbReference type="FunFam" id="4.10.400.10:FF:000034">
    <property type="entry name" value="Low-density lipoprotein receptor-related protein 2"/>
    <property type="match status" value="1"/>
</dbReference>
<dbReference type="FunFam" id="4.10.400.10:FF:000011">
    <property type="entry name" value="Low-density lipoprotein receptor-related protein 1"/>
    <property type="match status" value="2"/>
</dbReference>
<dbReference type="SUPFAM" id="SSF57424">
    <property type="entry name" value="LDL receptor-like module"/>
    <property type="match status" value="10"/>
</dbReference>
<keyword evidence="11" id="KW-1003">Cell membrane</keyword>
<dbReference type="OrthoDB" id="443634at2759"/>
<feature type="disulfide bond" evidence="26">
    <location>
        <begin position="980"/>
        <end position="992"/>
    </location>
</feature>
<dbReference type="InterPro" id="IPR013783">
    <property type="entry name" value="Ig-like_fold"/>
</dbReference>
<dbReference type="FunFam" id="2.120.10.30:FF:000241">
    <property type="entry name" value="Low-density lipoprotein receptor-related protein 6"/>
    <property type="match status" value="1"/>
</dbReference>
<keyword evidence="17" id="KW-0256">Endoplasmic reticulum</keyword>
<feature type="disulfide bond" evidence="26">
    <location>
        <begin position="960"/>
        <end position="975"/>
    </location>
</feature>
<keyword evidence="21" id="KW-0675">Receptor</keyword>
<dbReference type="InterPro" id="IPR023415">
    <property type="entry name" value="LDLR_class-A_CS"/>
</dbReference>
<organism evidence="31 32">
    <name type="scientific">Pocillopora damicornis</name>
    <name type="common">Cauliflower coral</name>
    <name type="synonym">Millepora damicornis</name>
    <dbReference type="NCBI Taxonomy" id="46731"/>
    <lineage>
        <taxon>Eukaryota</taxon>
        <taxon>Metazoa</taxon>
        <taxon>Cnidaria</taxon>
        <taxon>Anthozoa</taxon>
        <taxon>Hexacorallia</taxon>
        <taxon>Scleractinia</taxon>
        <taxon>Astrocoeniina</taxon>
        <taxon>Pocilloporidae</taxon>
        <taxon>Pocillopora</taxon>
    </lineage>
</organism>
<evidence type="ECO:0000256" key="3">
    <source>
        <dbReference type="ARBA" id="ARBA00004162"/>
    </source>
</evidence>
<evidence type="ECO:0000256" key="20">
    <source>
        <dbReference type="ARBA" id="ARBA00023157"/>
    </source>
</evidence>
<evidence type="ECO:0000256" key="11">
    <source>
        <dbReference type="ARBA" id="ARBA00022475"/>
    </source>
</evidence>
<evidence type="ECO:0000256" key="15">
    <source>
        <dbReference type="ARBA" id="ARBA00022737"/>
    </source>
</evidence>
<dbReference type="PROSITE" id="PS50853">
    <property type="entry name" value="FN3"/>
    <property type="match status" value="5"/>
</dbReference>
<dbReference type="PROSITE" id="PS51120">
    <property type="entry name" value="LDLRB"/>
    <property type="match status" value="3"/>
</dbReference>
<comment type="similarity">
    <text evidence="8">Belongs to the VPS10-related sortilin family. SORL1 subfamily.</text>
</comment>